<evidence type="ECO:0000256" key="6">
    <source>
        <dbReference type="ARBA" id="ARBA00023136"/>
    </source>
</evidence>
<dbReference type="GO" id="GO:0015562">
    <property type="term" value="F:efflux transmembrane transporter activity"/>
    <property type="evidence" value="ECO:0007669"/>
    <property type="project" value="InterPro"/>
</dbReference>
<evidence type="ECO:0000256" key="2">
    <source>
        <dbReference type="ARBA" id="ARBA00007613"/>
    </source>
</evidence>
<evidence type="ECO:0000256" key="3">
    <source>
        <dbReference type="ARBA" id="ARBA00022448"/>
    </source>
</evidence>
<keyword evidence="7" id="KW-0998">Cell outer membrane</keyword>
<keyword evidence="5" id="KW-0812">Transmembrane</keyword>
<name>A0A0G9JWG4_9BACT</name>
<evidence type="ECO:0000256" key="4">
    <source>
        <dbReference type="ARBA" id="ARBA00022452"/>
    </source>
</evidence>
<comment type="caution">
    <text evidence="9">The sequence shown here is derived from an EMBL/GenBank/DDBJ whole genome shotgun (WGS) entry which is preliminary data.</text>
</comment>
<gene>
    <name evidence="9" type="ORF">AA20_08605</name>
</gene>
<dbReference type="InterPro" id="IPR003423">
    <property type="entry name" value="OMP_efflux"/>
</dbReference>
<protein>
    <recommendedName>
        <fullName evidence="11">Transporter</fullName>
    </recommendedName>
</protein>
<dbReference type="PANTHER" id="PTHR30026">
    <property type="entry name" value="OUTER MEMBRANE PROTEIN TOLC"/>
    <property type="match status" value="1"/>
</dbReference>
<evidence type="ECO:0000256" key="5">
    <source>
        <dbReference type="ARBA" id="ARBA00022692"/>
    </source>
</evidence>
<feature type="signal peptide" evidence="8">
    <location>
        <begin position="1"/>
        <end position="18"/>
    </location>
</feature>
<evidence type="ECO:0000256" key="1">
    <source>
        <dbReference type="ARBA" id="ARBA00004442"/>
    </source>
</evidence>
<keyword evidence="8" id="KW-0732">Signal</keyword>
<dbReference type="SUPFAM" id="SSF56954">
    <property type="entry name" value="Outer membrane efflux proteins (OEP)"/>
    <property type="match status" value="1"/>
</dbReference>
<comment type="subcellular location">
    <subcellularLocation>
        <location evidence="1">Cell outer membrane</location>
    </subcellularLocation>
</comment>
<proteinExistence type="inferred from homology"/>
<dbReference type="Proteomes" id="UP000035514">
    <property type="component" value="Unassembled WGS sequence"/>
</dbReference>
<keyword evidence="6" id="KW-0472">Membrane</keyword>
<dbReference type="GO" id="GO:1990281">
    <property type="term" value="C:efflux pump complex"/>
    <property type="evidence" value="ECO:0007669"/>
    <property type="project" value="TreeGrafter"/>
</dbReference>
<sequence length="415" mass="47281">MNIKIGLFVSLFVTVSFASEVCKISSDEMLSQLLLTHPTVKMSQEAVKGAQYKVDSAFWEFFPTPSVDVSAKDSDHNTTVARIDQPIWTGGKLTSNYDIATSREKENNFELEENSYKLIETYLNILETYLQSKSNIKDLQEGADNLNGFSQMLSRRIEAGVSSTSDNELLNARIEQINSDMILTKNKYKVAKLQLELLLDKKIDCEIDFKDINRLHNNNIEENIESLLSTHPTIKKNNAQIETSKYEVDSTEAAIMPNVGARFEHREGDLYNSDYDRRNNQDIVYITFTATTNAGLSSLSEIQAAKIKTKELEYRKKSVEKELIDSLLSDYNSYEIANSRIDIVKQSIYSAQNVLDSYTRLFLVGKRQWIDLVNTSREVMQYKIELSNLYTTKSILAYKLALKNGKIDLLNGNIK</sequence>
<feature type="chain" id="PRO_5002577854" description="Transporter" evidence="8">
    <location>
        <begin position="19"/>
        <end position="415"/>
    </location>
</feature>
<dbReference type="GO" id="GO:0015288">
    <property type="term" value="F:porin activity"/>
    <property type="evidence" value="ECO:0007669"/>
    <property type="project" value="TreeGrafter"/>
</dbReference>
<comment type="similarity">
    <text evidence="2">Belongs to the outer membrane factor (OMF) (TC 1.B.17) family.</text>
</comment>
<evidence type="ECO:0000313" key="10">
    <source>
        <dbReference type="Proteomes" id="UP000035514"/>
    </source>
</evidence>
<evidence type="ECO:0008006" key="11">
    <source>
        <dbReference type="Google" id="ProtNLM"/>
    </source>
</evidence>
<dbReference type="PATRIC" id="fig|1447256.3.peg.1680"/>
<dbReference type="Gene3D" id="1.20.1600.10">
    <property type="entry name" value="Outer membrane efflux proteins (OEP)"/>
    <property type="match status" value="1"/>
</dbReference>
<organism evidence="9 10">
    <name type="scientific">Aliarcobacter butzleri L348</name>
    <dbReference type="NCBI Taxonomy" id="1447256"/>
    <lineage>
        <taxon>Bacteria</taxon>
        <taxon>Pseudomonadati</taxon>
        <taxon>Campylobacterota</taxon>
        <taxon>Epsilonproteobacteria</taxon>
        <taxon>Campylobacterales</taxon>
        <taxon>Arcobacteraceae</taxon>
        <taxon>Aliarcobacter</taxon>
    </lineage>
</organism>
<evidence type="ECO:0000256" key="8">
    <source>
        <dbReference type="SAM" id="SignalP"/>
    </source>
</evidence>
<dbReference type="EMBL" id="JAIQ01000120">
    <property type="protein sequence ID" value="KLD98550.1"/>
    <property type="molecule type" value="Genomic_DNA"/>
</dbReference>
<dbReference type="GO" id="GO:0009279">
    <property type="term" value="C:cell outer membrane"/>
    <property type="evidence" value="ECO:0007669"/>
    <property type="project" value="UniProtKB-SubCell"/>
</dbReference>
<keyword evidence="3" id="KW-0813">Transport</keyword>
<accession>A0A0G9JWG4</accession>
<reference evidence="9 10" key="1">
    <citation type="submission" date="2014-01" db="EMBL/GenBank/DDBJ databases">
        <title>Development of a Comparative Genomic Fingerprinting Assay for High Resolution Genotyping of Arcobacter butzleri.</title>
        <authorList>
            <person name="Webb A.L."/>
            <person name="Inglis G.D."/>
            <person name="Kruczkiewicz P."/>
            <person name="Selinger L.B."/>
            <person name="Taboada E.N."/>
        </authorList>
    </citation>
    <scope>NUCLEOTIDE SEQUENCE [LARGE SCALE GENOMIC DNA]</scope>
    <source>
        <strain evidence="9 10">L348</strain>
    </source>
</reference>
<dbReference type="AlphaFoldDB" id="A0A0G9JWG4"/>
<keyword evidence="4" id="KW-1134">Transmembrane beta strand</keyword>
<dbReference type="RefSeq" id="WP_046996991.1">
    <property type="nucleotide sequence ID" value="NZ_JAIQ01000120.1"/>
</dbReference>
<dbReference type="PANTHER" id="PTHR30026:SF20">
    <property type="entry name" value="OUTER MEMBRANE PROTEIN TOLC"/>
    <property type="match status" value="1"/>
</dbReference>
<evidence type="ECO:0000256" key="7">
    <source>
        <dbReference type="ARBA" id="ARBA00023237"/>
    </source>
</evidence>
<dbReference type="InterPro" id="IPR051906">
    <property type="entry name" value="TolC-like"/>
</dbReference>
<dbReference type="Pfam" id="PF02321">
    <property type="entry name" value="OEP"/>
    <property type="match status" value="2"/>
</dbReference>
<evidence type="ECO:0000313" key="9">
    <source>
        <dbReference type="EMBL" id="KLD98550.1"/>
    </source>
</evidence>